<dbReference type="InterPro" id="IPR036291">
    <property type="entry name" value="NAD(P)-bd_dom_sf"/>
</dbReference>
<dbReference type="SUPFAM" id="SSF51735">
    <property type="entry name" value="NAD(P)-binding Rossmann-fold domains"/>
    <property type="match status" value="1"/>
</dbReference>
<dbReference type="Pfam" id="PF01370">
    <property type="entry name" value="Epimerase"/>
    <property type="match status" value="1"/>
</dbReference>
<sequence>MAFYLVTGGSGFVGTLLVSRLLDEGHDVASIDLLPTSLSHPRLRATIGDIRDRATLDAIYATGTPDAVFHCAALLAHGSISTSDMMSHNVEGTRVLAQASAAAHVRKIVYLSSNCLWGRGFDRPVDLEQPEPCEAYGVSKLEGERVLAALGDRIETVAIRCPTIIDEGRLGLLAILFEFIADGNRVWLVGKGDNRYQFIYAADLLNAMIRAAHVPGSHVFGIGSDNVPTMAETFQHVIDGTGSRSRLAAVPKAPMIAAMKIAHHLRISPLGPYHYRMIASSFVFDTSRIKQVLGWQPTLTNGEMLLKAYRYYDSNRAEIAARADVSAHRQATKMGVIRVLKYIS</sequence>
<accession>A0A6I4TR41</accession>
<evidence type="ECO:0000313" key="2">
    <source>
        <dbReference type="EMBL" id="MXO97590.1"/>
    </source>
</evidence>
<comment type="caution">
    <text evidence="2">The sequence shown here is derived from an EMBL/GenBank/DDBJ whole genome shotgun (WGS) entry which is preliminary data.</text>
</comment>
<feature type="domain" description="NAD-dependent epimerase/dehydratase" evidence="1">
    <location>
        <begin position="5"/>
        <end position="214"/>
    </location>
</feature>
<dbReference type="OrthoDB" id="9811425at2"/>
<evidence type="ECO:0000259" key="1">
    <source>
        <dbReference type="Pfam" id="PF01370"/>
    </source>
</evidence>
<dbReference type="InterPro" id="IPR001509">
    <property type="entry name" value="Epimerase_deHydtase"/>
</dbReference>
<dbReference type="Gene3D" id="3.40.50.720">
    <property type="entry name" value="NAD(P)-binding Rossmann-like Domain"/>
    <property type="match status" value="1"/>
</dbReference>
<evidence type="ECO:0000313" key="3">
    <source>
        <dbReference type="Proteomes" id="UP000469430"/>
    </source>
</evidence>
<dbReference type="PANTHER" id="PTHR43245">
    <property type="entry name" value="BIFUNCTIONAL POLYMYXIN RESISTANCE PROTEIN ARNA"/>
    <property type="match status" value="1"/>
</dbReference>
<gene>
    <name evidence="2" type="ORF">GRI97_01130</name>
</gene>
<keyword evidence="3" id="KW-1185">Reference proteome</keyword>
<dbReference type="InterPro" id="IPR050177">
    <property type="entry name" value="Lipid_A_modif_metabolic_enz"/>
</dbReference>
<organism evidence="2 3">
    <name type="scientific">Croceibacterium xixiisoli</name>
    <dbReference type="NCBI Taxonomy" id="1476466"/>
    <lineage>
        <taxon>Bacteria</taxon>
        <taxon>Pseudomonadati</taxon>
        <taxon>Pseudomonadota</taxon>
        <taxon>Alphaproteobacteria</taxon>
        <taxon>Sphingomonadales</taxon>
        <taxon>Erythrobacteraceae</taxon>
        <taxon>Croceibacterium</taxon>
    </lineage>
</organism>
<reference evidence="2 3" key="1">
    <citation type="submission" date="2019-12" db="EMBL/GenBank/DDBJ databases">
        <title>Genomic-based taxomic classification of the family Erythrobacteraceae.</title>
        <authorList>
            <person name="Xu L."/>
        </authorList>
    </citation>
    <scope>NUCLEOTIDE SEQUENCE [LARGE SCALE GENOMIC DNA]</scope>
    <source>
        <strain evidence="2 3">S36</strain>
    </source>
</reference>
<dbReference type="RefSeq" id="WP_161389315.1">
    <property type="nucleotide sequence ID" value="NZ_JBHSCP010000001.1"/>
</dbReference>
<dbReference type="EMBL" id="WTYJ01000001">
    <property type="protein sequence ID" value="MXO97590.1"/>
    <property type="molecule type" value="Genomic_DNA"/>
</dbReference>
<dbReference type="Proteomes" id="UP000469430">
    <property type="component" value="Unassembled WGS sequence"/>
</dbReference>
<proteinExistence type="predicted"/>
<dbReference type="AlphaFoldDB" id="A0A6I4TR41"/>
<protein>
    <submittedName>
        <fullName evidence="2">NAD-dependent epimerase/dehydratase family protein</fullName>
    </submittedName>
</protein>
<name>A0A6I4TR41_9SPHN</name>